<dbReference type="Pfam" id="PF07683">
    <property type="entry name" value="CobW_C"/>
    <property type="match status" value="1"/>
</dbReference>
<dbReference type="InterPro" id="IPR003495">
    <property type="entry name" value="CobW/HypB/UreG_nucleotide-bd"/>
</dbReference>
<dbReference type="eggNOG" id="KOG2743">
    <property type="taxonomic scope" value="Eukaryota"/>
</dbReference>
<keyword evidence="3" id="KW-0378">Hydrolase</keyword>
<dbReference type="HOGENOM" id="CLU_017452_1_0_1"/>
<reference evidence="9" key="2">
    <citation type="submission" date="2012-11" db="EMBL/GenBank/DDBJ databases">
        <authorList>
            <person name="Kuo A."/>
            <person name="Curtis B.A."/>
            <person name="Tanifuji G."/>
            <person name="Burki F."/>
            <person name="Gruber A."/>
            <person name="Irimia M."/>
            <person name="Maruyama S."/>
            <person name="Arias M.C."/>
            <person name="Ball S.G."/>
            <person name="Gile G.H."/>
            <person name="Hirakawa Y."/>
            <person name="Hopkins J.F."/>
            <person name="Rensing S.A."/>
            <person name="Schmutz J."/>
            <person name="Symeonidi A."/>
            <person name="Elias M."/>
            <person name="Eveleigh R.J."/>
            <person name="Herman E.K."/>
            <person name="Klute M.J."/>
            <person name="Nakayama T."/>
            <person name="Obornik M."/>
            <person name="Reyes-Prieto A."/>
            <person name="Armbrust E.V."/>
            <person name="Aves S.J."/>
            <person name="Beiko R.G."/>
            <person name="Coutinho P."/>
            <person name="Dacks J.B."/>
            <person name="Durnford D.G."/>
            <person name="Fast N.M."/>
            <person name="Green B.R."/>
            <person name="Grisdale C."/>
            <person name="Hempe F."/>
            <person name="Henrissat B."/>
            <person name="Hoppner M.P."/>
            <person name="Ishida K.-I."/>
            <person name="Kim E."/>
            <person name="Koreny L."/>
            <person name="Kroth P.G."/>
            <person name="Liu Y."/>
            <person name="Malik S.-B."/>
            <person name="Maier U.G."/>
            <person name="McRose D."/>
            <person name="Mock T."/>
            <person name="Neilson J.A."/>
            <person name="Onodera N.T."/>
            <person name="Poole A.M."/>
            <person name="Pritham E.J."/>
            <person name="Richards T.A."/>
            <person name="Rocap G."/>
            <person name="Roy S.W."/>
            <person name="Sarai C."/>
            <person name="Schaack S."/>
            <person name="Shirato S."/>
            <person name="Slamovits C.H."/>
            <person name="Spencer D.F."/>
            <person name="Suzuki S."/>
            <person name="Worden A.Z."/>
            <person name="Zauner S."/>
            <person name="Barry K."/>
            <person name="Bell C."/>
            <person name="Bharti A.K."/>
            <person name="Crow J.A."/>
            <person name="Grimwood J."/>
            <person name="Kramer R."/>
            <person name="Lindquist E."/>
            <person name="Lucas S."/>
            <person name="Salamov A."/>
            <person name="McFadden G.I."/>
            <person name="Lane C.E."/>
            <person name="Keeling P.J."/>
            <person name="Gray M.W."/>
            <person name="Grigoriev I.V."/>
            <person name="Archibald J.M."/>
        </authorList>
    </citation>
    <scope>NUCLEOTIDE SEQUENCE</scope>
    <source>
        <strain evidence="9">CCMP2712</strain>
    </source>
</reference>
<dbReference type="InterPro" id="IPR051316">
    <property type="entry name" value="Zinc-reg_GTPase_activator"/>
</dbReference>
<reference evidence="8" key="3">
    <citation type="submission" date="2016-03" db="UniProtKB">
        <authorList>
            <consortium name="EnsemblProtists"/>
        </authorList>
    </citation>
    <scope>IDENTIFICATION</scope>
</reference>
<protein>
    <recommendedName>
        <fullName evidence="7">CobW C-terminal domain-containing protein</fullName>
    </recommendedName>
</protein>
<dbReference type="Proteomes" id="UP000011087">
    <property type="component" value="Unassembled WGS sequence"/>
</dbReference>
<dbReference type="PANTHER" id="PTHR13748:SF59">
    <property type="entry name" value="COBW C-TERMINAL DOMAIN-CONTAINING PROTEIN"/>
    <property type="match status" value="1"/>
</dbReference>
<dbReference type="OMA" id="RVYETDH"/>
<dbReference type="InterPro" id="IPR036627">
    <property type="entry name" value="CobW-likC_sf"/>
</dbReference>
<keyword evidence="4" id="KW-0143">Chaperone</keyword>
<dbReference type="SMART" id="SM00833">
    <property type="entry name" value="CobW_C"/>
    <property type="match status" value="1"/>
</dbReference>
<dbReference type="STRING" id="905079.L1JEZ4"/>
<dbReference type="Pfam" id="PF02492">
    <property type="entry name" value="cobW"/>
    <property type="match status" value="1"/>
</dbReference>
<keyword evidence="2" id="KW-0547">Nucleotide-binding</keyword>
<evidence type="ECO:0000256" key="6">
    <source>
        <dbReference type="ARBA" id="ARBA00049117"/>
    </source>
</evidence>
<dbReference type="PaxDb" id="55529-EKX46704"/>
<dbReference type="InterPro" id="IPR027417">
    <property type="entry name" value="P-loop_NTPase"/>
</dbReference>
<comment type="similarity">
    <text evidence="5">Belongs to the SIMIBI class G3E GTPase family. ZNG1 subfamily.</text>
</comment>
<evidence type="ECO:0000256" key="3">
    <source>
        <dbReference type="ARBA" id="ARBA00022801"/>
    </source>
</evidence>
<evidence type="ECO:0000313" key="8">
    <source>
        <dbReference type="EnsemblProtists" id="EKX46704"/>
    </source>
</evidence>
<comment type="catalytic activity">
    <reaction evidence="6">
        <text>GTP + H2O = GDP + phosphate + H(+)</text>
        <dbReference type="Rhea" id="RHEA:19669"/>
        <dbReference type="ChEBI" id="CHEBI:15377"/>
        <dbReference type="ChEBI" id="CHEBI:15378"/>
        <dbReference type="ChEBI" id="CHEBI:37565"/>
        <dbReference type="ChEBI" id="CHEBI:43474"/>
        <dbReference type="ChEBI" id="CHEBI:58189"/>
    </reaction>
    <physiologicalReaction direction="left-to-right" evidence="6">
        <dbReference type="Rhea" id="RHEA:19670"/>
    </physiologicalReaction>
</comment>
<name>A0A0C3TS16_GUITC</name>
<evidence type="ECO:0000313" key="9">
    <source>
        <dbReference type="Proteomes" id="UP000011087"/>
    </source>
</evidence>
<evidence type="ECO:0000256" key="5">
    <source>
        <dbReference type="ARBA" id="ARBA00034320"/>
    </source>
</evidence>
<evidence type="ECO:0000256" key="4">
    <source>
        <dbReference type="ARBA" id="ARBA00023186"/>
    </source>
</evidence>
<dbReference type="Gene3D" id="3.30.1220.10">
    <property type="entry name" value="CobW-like, C-terminal domain"/>
    <property type="match status" value="1"/>
</dbReference>
<dbReference type="OrthoDB" id="550606at2759"/>
<evidence type="ECO:0000256" key="2">
    <source>
        <dbReference type="ARBA" id="ARBA00022741"/>
    </source>
</evidence>
<dbReference type="Gene3D" id="3.40.50.300">
    <property type="entry name" value="P-loop containing nucleotide triphosphate hydrolases"/>
    <property type="match status" value="1"/>
</dbReference>
<sequence length="336" mass="37095">MPMLLVTGFLGSGKTTLLRHLLTNKSNLRIAVLVNEIGSIDIDGELLRSCDNNAGLGICTQELTNGCVCCNVRDDLRREVLKVLERRETVDYLVIETSGAADPRPVAASLNKLCRLDLVVTVVDATAISSQLETKLARQQISAADFILLNKVDLLGSEQAVSEVEREISKLSSAKIVKTEYGRVPIELLMDLHVETMGRGGHAHFHNKKLHAGFEDHTAHHEGQHHGGHDEQERSSIRTLALSLTGPVSLRKFQRFLYGDLLPEELGSNLVMRAKGLICFAECRRHKLELHVSGLQRVDVTHEGAWESTPKTKMVIIGSGFDHARMQAAFEACEAR</sequence>
<dbReference type="SUPFAM" id="SSF52540">
    <property type="entry name" value="P-loop containing nucleoside triphosphate hydrolases"/>
    <property type="match status" value="1"/>
</dbReference>
<comment type="subcellular location">
    <subcellularLocation>
        <location evidence="1">Plastid</location>
        <location evidence="1">Chloroplast</location>
    </subcellularLocation>
</comment>
<dbReference type="EnsemblProtists" id="EKX46704">
    <property type="protein sequence ID" value="EKX46704"/>
    <property type="gene ID" value="GUITHDRAFT_56193"/>
</dbReference>
<feature type="domain" description="CobW C-terminal" evidence="7">
    <location>
        <begin position="237"/>
        <end position="334"/>
    </location>
</feature>
<keyword evidence="9" id="KW-1185">Reference proteome</keyword>
<reference evidence="9" key="1">
    <citation type="journal article" date="2012" name="Nature">
        <title>Algal genomes reveal evolutionary mosaicism and the fate of nucleomorphs.</title>
        <authorList>
            <consortium name="DOE Joint Genome Institute"/>
            <person name="Curtis B.A."/>
            <person name="Tanifuji G."/>
            <person name="Burki F."/>
            <person name="Gruber A."/>
            <person name="Irimia M."/>
            <person name="Maruyama S."/>
            <person name="Arias M.C."/>
            <person name="Ball S.G."/>
            <person name="Gile G.H."/>
            <person name="Hirakawa Y."/>
            <person name="Hopkins J.F."/>
            <person name="Kuo A."/>
            <person name="Rensing S.A."/>
            <person name="Schmutz J."/>
            <person name="Symeonidi A."/>
            <person name="Elias M."/>
            <person name="Eveleigh R.J."/>
            <person name="Herman E.K."/>
            <person name="Klute M.J."/>
            <person name="Nakayama T."/>
            <person name="Obornik M."/>
            <person name="Reyes-Prieto A."/>
            <person name="Armbrust E.V."/>
            <person name="Aves S.J."/>
            <person name="Beiko R.G."/>
            <person name="Coutinho P."/>
            <person name="Dacks J.B."/>
            <person name="Durnford D.G."/>
            <person name="Fast N.M."/>
            <person name="Green B.R."/>
            <person name="Grisdale C.J."/>
            <person name="Hempel F."/>
            <person name="Henrissat B."/>
            <person name="Hoppner M.P."/>
            <person name="Ishida K."/>
            <person name="Kim E."/>
            <person name="Koreny L."/>
            <person name="Kroth P.G."/>
            <person name="Liu Y."/>
            <person name="Malik S.B."/>
            <person name="Maier U.G."/>
            <person name="McRose D."/>
            <person name="Mock T."/>
            <person name="Neilson J.A."/>
            <person name="Onodera N.T."/>
            <person name="Poole A.M."/>
            <person name="Pritham E.J."/>
            <person name="Richards T.A."/>
            <person name="Rocap G."/>
            <person name="Roy S.W."/>
            <person name="Sarai C."/>
            <person name="Schaack S."/>
            <person name="Shirato S."/>
            <person name="Slamovits C.H."/>
            <person name="Spencer D.F."/>
            <person name="Suzuki S."/>
            <person name="Worden A.Z."/>
            <person name="Zauner S."/>
            <person name="Barry K."/>
            <person name="Bell C."/>
            <person name="Bharti A.K."/>
            <person name="Crow J.A."/>
            <person name="Grimwood J."/>
            <person name="Kramer R."/>
            <person name="Lindquist E."/>
            <person name="Lucas S."/>
            <person name="Salamov A."/>
            <person name="McFadden G.I."/>
            <person name="Lane C.E."/>
            <person name="Keeling P.J."/>
            <person name="Gray M.W."/>
            <person name="Grigoriev I.V."/>
            <person name="Archibald J.M."/>
        </authorList>
    </citation>
    <scope>NUCLEOTIDE SEQUENCE</scope>
    <source>
        <strain evidence="9">CCMP2712</strain>
    </source>
</reference>
<evidence type="ECO:0000256" key="1">
    <source>
        <dbReference type="ARBA" id="ARBA00004229"/>
    </source>
</evidence>
<accession>A0A0C3TS16</accession>
<proteinExistence type="inferred from homology"/>
<dbReference type="SUPFAM" id="SSF90002">
    <property type="entry name" value="Hypothetical protein YjiA, C-terminal domain"/>
    <property type="match status" value="1"/>
</dbReference>
<evidence type="ECO:0000259" key="7">
    <source>
        <dbReference type="SMART" id="SM00833"/>
    </source>
</evidence>
<organism evidence="8 9">
    <name type="scientific">Guillardia theta (strain CCMP2712)</name>
    <name type="common">Cryptophyte</name>
    <dbReference type="NCBI Taxonomy" id="905079"/>
    <lineage>
        <taxon>Eukaryota</taxon>
        <taxon>Cryptophyceae</taxon>
        <taxon>Pyrenomonadales</taxon>
        <taxon>Geminigeraceae</taxon>
        <taxon>Guillardia</taxon>
    </lineage>
</organism>
<dbReference type="CDD" id="cd03112">
    <property type="entry name" value="CobW-like"/>
    <property type="match status" value="1"/>
</dbReference>
<dbReference type="InterPro" id="IPR011629">
    <property type="entry name" value="CobW-like_C"/>
</dbReference>
<dbReference type="PANTHER" id="PTHR13748">
    <property type="entry name" value="COBW-RELATED"/>
    <property type="match status" value="1"/>
</dbReference>